<dbReference type="InterPro" id="IPR013525">
    <property type="entry name" value="ABC2_TM"/>
</dbReference>
<protein>
    <recommendedName>
        <fullName evidence="5">Transport permease protein</fullName>
    </recommendedName>
</protein>
<evidence type="ECO:0000256" key="3">
    <source>
        <dbReference type="ARBA" id="ARBA00022989"/>
    </source>
</evidence>
<keyword evidence="2 5" id="KW-0812">Transmembrane</keyword>
<dbReference type="STRING" id="1121302.SAMN02745163_01075"/>
<dbReference type="AlphaFoldDB" id="A0A1M6FA53"/>
<keyword evidence="4 5" id="KW-0472">Membrane</keyword>
<dbReference type="OrthoDB" id="670210at2"/>
<name>A0A1M6FA53_9CLOT</name>
<dbReference type="InterPro" id="IPR000412">
    <property type="entry name" value="ABC_2_transport"/>
</dbReference>
<evidence type="ECO:0000256" key="2">
    <source>
        <dbReference type="ARBA" id="ARBA00022692"/>
    </source>
</evidence>
<evidence type="ECO:0000313" key="7">
    <source>
        <dbReference type="EMBL" id="SHI94499.1"/>
    </source>
</evidence>
<feature type="transmembrane region" description="Helical" evidence="5">
    <location>
        <begin position="129"/>
        <end position="149"/>
    </location>
</feature>
<dbReference type="GO" id="GO:0043190">
    <property type="term" value="C:ATP-binding cassette (ABC) transporter complex"/>
    <property type="evidence" value="ECO:0007669"/>
    <property type="project" value="InterPro"/>
</dbReference>
<dbReference type="PROSITE" id="PS51012">
    <property type="entry name" value="ABC_TM2"/>
    <property type="match status" value="1"/>
</dbReference>
<organism evidence="7 8">
    <name type="scientific">Clostridium cavendishii DSM 21758</name>
    <dbReference type="NCBI Taxonomy" id="1121302"/>
    <lineage>
        <taxon>Bacteria</taxon>
        <taxon>Bacillati</taxon>
        <taxon>Bacillota</taxon>
        <taxon>Clostridia</taxon>
        <taxon>Eubacteriales</taxon>
        <taxon>Clostridiaceae</taxon>
        <taxon>Clostridium</taxon>
    </lineage>
</organism>
<accession>A0A1M6FA53</accession>
<evidence type="ECO:0000256" key="4">
    <source>
        <dbReference type="ARBA" id="ARBA00023136"/>
    </source>
</evidence>
<sequence>MLNILWRNMKWRFENPLSIVFTIVQPLLWLVMYSTVANHTMKNLGITNYTAFILPGIFVLVTFGACCSCGFINFIMRSNGSFYRILIAPISRKSIVLGQIFEAIMVSFLEVTILGIISIFFSVRIKTGLVGLLLIILFIFLTGFFMSSLSYSISLLLPNEVIYETVMNAIVLPFFFLSTALFPIEGLSGTLKTIILINPFTHVINALRSLIIGDTILFSDILFVIFLFTALCILSFLLAMWRLKKETTN</sequence>
<dbReference type="EMBL" id="FQZB01000005">
    <property type="protein sequence ID" value="SHI94499.1"/>
    <property type="molecule type" value="Genomic_DNA"/>
</dbReference>
<feature type="domain" description="ABC transmembrane type-2" evidence="6">
    <location>
        <begin position="17"/>
        <end position="246"/>
    </location>
</feature>
<keyword evidence="5" id="KW-0813">Transport</keyword>
<reference evidence="7 8" key="1">
    <citation type="submission" date="2016-11" db="EMBL/GenBank/DDBJ databases">
        <authorList>
            <person name="Jaros S."/>
            <person name="Januszkiewicz K."/>
            <person name="Wedrychowicz H."/>
        </authorList>
    </citation>
    <scope>NUCLEOTIDE SEQUENCE [LARGE SCALE GENOMIC DNA]</scope>
    <source>
        <strain evidence="7 8">DSM 21758</strain>
    </source>
</reference>
<feature type="transmembrane region" description="Helical" evidence="5">
    <location>
        <begin position="96"/>
        <end position="123"/>
    </location>
</feature>
<keyword evidence="8" id="KW-1185">Reference proteome</keyword>
<keyword evidence="3 5" id="KW-1133">Transmembrane helix</keyword>
<dbReference type="GO" id="GO:0140359">
    <property type="term" value="F:ABC-type transporter activity"/>
    <property type="evidence" value="ECO:0007669"/>
    <property type="project" value="InterPro"/>
</dbReference>
<dbReference type="Proteomes" id="UP000184310">
    <property type="component" value="Unassembled WGS sequence"/>
</dbReference>
<dbReference type="RefSeq" id="WP_072985640.1">
    <property type="nucleotide sequence ID" value="NZ_FQZB01000005.1"/>
</dbReference>
<dbReference type="InterPro" id="IPR051784">
    <property type="entry name" value="Nod_factor_ABC_transporter"/>
</dbReference>
<evidence type="ECO:0000259" key="6">
    <source>
        <dbReference type="PROSITE" id="PS51012"/>
    </source>
</evidence>
<feature type="transmembrane region" description="Helical" evidence="5">
    <location>
        <begin position="52"/>
        <end position="75"/>
    </location>
</feature>
<dbReference type="Pfam" id="PF01061">
    <property type="entry name" value="ABC2_membrane"/>
    <property type="match status" value="1"/>
</dbReference>
<feature type="transmembrane region" description="Helical" evidence="5">
    <location>
        <begin position="216"/>
        <end position="241"/>
    </location>
</feature>
<proteinExistence type="inferred from homology"/>
<dbReference type="PANTHER" id="PTHR43229">
    <property type="entry name" value="NODULATION PROTEIN J"/>
    <property type="match status" value="1"/>
</dbReference>
<dbReference type="PIRSF" id="PIRSF006648">
    <property type="entry name" value="DrrB"/>
    <property type="match status" value="1"/>
</dbReference>
<dbReference type="InterPro" id="IPR047817">
    <property type="entry name" value="ABC2_TM_bact-type"/>
</dbReference>
<feature type="transmembrane region" description="Helical" evidence="5">
    <location>
        <begin position="12"/>
        <end position="32"/>
    </location>
</feature>
<comment type="similarity">
    <text evidence="5">Belongs to the ABC-2 integral membrane protein family.</text>
</comment>
<dbReference type="PANTHER" id="PTHR43229:SF2">
    <property type="entry name" value="NODULATION PROTEIN J"/>
    <property type="match status" value="1"/>
</dbReference>
<evidence type="ECO:0000313" key="8">
    <source>
        <dbReference type="Proteomes" id="UP000184310"/>
    </source>
</evidence>
<comment type="subcellular location">
    <subcellularLocation>
        <location evidence="5">Cell membrane</location>
        <topology evidence="5">Multi-pass membrane protein</topology>
    </subcellularLocation>
    <subcellularLocation>
        <location evidence="1">Membrane</location>
        <topology evidence="1">Multi-pass membrane protein</topology>
    </subcellularLocation>
</comment>
<evidence type="ECO:0000256" key="5">
    <source>
        <dbReference type="RuleBase" id="RU361157"/>
    </source>
</evidence>
<evidence type="ECO:0000256" key="1">
    <source>
        <dbReference type="ARBA" id="ARBA00004141"/>
    </source>
</evidence>
<feature type="transmembrane region" description="Helical" evidence="5">
    <location>
        <begin position="161"/>
        <end position="182"/>
    </location>
</feature>
<keyword evidence="5" id="KW-1003">Cell membrane</keyword>
<gene>
    <name evidence="7" type="ORF">SAMN02745163_01075</name>
</gene>